<gene>
    <name evidence="1" type="ORF">QF205_10870</name>
</gene>
<accession>A0ABT6MT14</accession>
<dbReference type="RefSeq" id="WP_280942783.1">
    <property type="nucleotide sequence ID" value="NZ_JARYGX010000021.1"/>
</dbReference>
<reference evidence="1" key="2">
    <citation type="submission" date="2023-04" db="EMBL/GenBank/DDBJ databases">
        <authorList>
            <person name="Sun J.-Q."/>
        </authorList>
    </citation>
    <scope>NUCLEOTIDE SEQUENCE</scope>
    <source>
        <strain evidence="1">CC-YY355</strain>
    </source>
</reference>
<evidence type="ECO:0000313" key="1">
    <source>
        <dbReference type="EMBL" id="MDH7453564.1"/>
    </source>
</evidence>
<reference evidence="1" key="1">
    <citation type="journal article" date="2007" name="Int. J. Syst. Evol. Microbiol.">
        <title>Luteimonas composti sp. nov., a moderately thermophilic bacterium isolated from food waste.</title>
        <authorList>
            <person name="Young C.C."/>
            <person name="Kampfer P."/>
            <person name="Chen W.M."/>
            <person name="Yen W.S."/>
            <person name="Arun A.B."/>
            <person name="Lai W.A."/>
            <person name="Shen F.T."/>
            <person name="Rekha P.D."/>
            <person name="Lin K.Y."/>
            <person name="Chou J.H."/>
        </authorList>
    </citation>
    <scope>NUCLEOTIDE SEQUENCE</scope>
    <source>
        <strain evidence="1">CC-YY355</strain>
    </source>
</reference>
<dbReference type="EMBL" id="JARYGX010000021">
    <property type="protein sequence ID" value="MDH7453564.1"/>
    <property type="molecule type" value="Genomic_DNA"/>
</dbReference>
<evidence type="ECO:0000313" key="2">
    <source>
        <dbReference type="Proteomes" id="UP001160550"/>
    </source>
</evidence>
<keyword evidence="2" id="KW-1185">Reference proteome</keyword>
<sequence>MGLPRGRRWVDLPRKPAPNASEKWRACALLALQVDPPSNDPDPIATRDQLHREVEAARRRQGELKFSSA</sequence>
<organism evidence="1 2">
    <name type="scientific">Luteimonas composti</name>
    <dbReference type="NCBI Taxonomy" id="398257"/>
    <lineage>
        <taxon>Bacteria</taxon>
        <taxon>Pseudomonadati</taxon>
        <taxon>Pseudomonadota</taxon>
        <taxon>Gammaproteobacteria</taxon>
        <taxon>Lysobacterales</taxon>
        <taxon>Lysobacteraceae</taxon>
        <taxon>Luteimonas</taxon>
    </lineage>
</organism>
<proteinExistence type="predicted"/>
<name>A0ABT6MT14_9GAMM</name>
<protein>
    <submittedName>
        <fullName evidence="1">Uncharacterized protein</fullName>
    </submittedName>
</protein>
<dbReference type="Proteomes" id="UP001160550">
    <property type="component" value="Unassembled WGS sequence"/>
</dbReference>
<comment type="caution">
    <text evidence="1">The sequence shown here is derived from an EMBL/GenBank/DDBJ whole genome shotgun (WGS) entry which is preliminary data.</text>
</comment>